<accession>A0ABR4FQU0</accession>
<name>A0ABR4FQU0_9EURO</name>
<dbReference type="Proteomes" id="UP001610563">
    <property type="component" value="Unassembled WGS sequence"/>
</dbReference>
<feature type="domain" description="MYND-type" evidence="5">
    <location>
        <begin position="5"/>
        <end position="51"/>
    </location>
</feature>
<protein>
    <recommendedName>
        <fullName evidence="5">MYND-type domain-containing protein</fullName>
    </recommendedName>
</protein>
<keyword evidence="7" id="KW-1185">Reference proteome</keyword>
<evidence type="ECO:0000256" key="2">
    <source>
        <dbReference type="ARBA" id="ARBA00022771"/>
    </source>
</evidence>
<proteinExistence type="predicted"/>
<comment type="caution">
    <text evidence="6">The sequence shown here is derived from an EMBL/GenBank/DDBJ whole genome shotgun (WGS) entry which is preliminary data.</text>
</comment>
<gene>
    <name evidence="6" type="ORF">BJX66DRAFT_314504</name>
</gene>
<dbReference type="InterPro" id="IPR002893">
    <property type="entry name" value="Znf_MYND"/>
</dbReference>
<keyword evidence="1" id="KW-0479">Metal-binding</keyword>
<dbReference type="EMBL" id="JBFTWV010000140">
    <property type="protein sequence ID" value="KAL2785594.1"/>
    <property type="molecule type" value="Genomic_DNA"/>
</dbReference>
<dbReference type="InterPro" id="IPR027974">
    <property type="entry name" value="DUF4470"/>
</dbReference>
<sequence length="565" mass="63953">MVTPELICANWNFGSTGCERIGRHGCKDCQLVTYCSRECQKANWPQHKPSCKSPLRKEAWQPAWTLEGRTPAFMGGGLGQVFGDKKYLWGNVPAFDVLQLDKNEGADYSGPLRILFAASGDIRHVVKTISELPGSYSGTIEVTLNDRDGDIVARNIILHLVALVVDDIAIAVDCIIHLWYSALIRESDWNILQQQIRPLIEEICTKTAAKPPGTILGKTWSFDQRSLRVVLAKSAWDELLRYLDAPPGMDAQRAQQVRTIITLAESRKDYRDRYMCCIPPAHRVAFHKFREDGLVLPFGYPRGEFQVPNPTLYYGRCSWPMPDNADPRHGWPAEEVEDTSTGRATADIYGKLFFYLRGKISAFLMRLHSIDASFKLLQVDAASISDYVDPASFSRIDVSNISDYGWLGIHRTLLYMVPLLKPRLENPHATLITLFMNAVEETLTDKDRLRDLTPHSASSLKLVRYLPPDRRPTSRYDPVIVKVNMARDLVMDYDAIFDRYSSKLEFQKAAALLGAAMKHTHSIIDKWPYKLKLRPGKSGAQEEFDRAPGGGLSSKERYVEWRLTT</sequence>
<evidence type="ECO:0000256" key="3">
    <source>
        <dbReference type="ARBA" id="ARBA00022833"/>
    </source>
</evidence>
<dbReference type="SUPFAM" id="SSF144232">
    <property type="entry name" value="HIT/MYND zinc finger-like"/>
    <property type="match status" value="1"/>
</dbReference>
<evidence type="ECO:0000259" key="5">
    <source>
        <dbReference type="PROSITE" id="PS50865"/>
    </source>
</evidence>
<evidence type="ECO:0000313" key="6">
    <source>
        <dbReference type="EMBL" id="KAL2785594.1"/>
    </source>
</evidence>
<keyword evidence="3" id="KW-0862">Zinc</keyword>
<reference evidence="6 7" key="1">
    <citation type="submission" date="2024-07" db="EMBL/GenBank/DDBJ databases">
        <title>Section-level genome sequencing and comparative genomics of Aspergillus sections Usti and Cavernicolus.</title>
        <authorList>
            <consortium name="Lawrence Berkeley National Laboratory"/>
            <person name="Nybo J.L."/>
            <person name="Vesth T.C."/>
            <person name="Theobald S."/>
            <person name="Frisvad J.C."/>
            <person name="Larsen T.O."/>
            <person name="Kjaerboelling I."/>
            <person name="Rothschild-Mancinelli K."/>
            <person name="Lyhne E.K."/>
            <person name="Kogle M.E."/>
            <person name="Barry K."/>
            <person name="Clum A."/>
            <person name="Na H."/>
            <person name="Ledsgaard L."/>
            <person name="Lin J."/>
            <person name="Lipzen A."/>
            <person name="Kuo A."/>
            <person name="Riley R."/>
            <person name="Mondo S."/>
            <person name="Labutti K."/>
            <person name="Haridas S."/>
            <person name="Pangalinan J."/>
            <person name="Salamov A.A."/>
            <person name="Simmons B.A."/>
            <person name="Magnuson J.K."/>
            <person name="Chen J."/>
            <person name="Drula E."/>
            <person name="Henrissat B."/>
            <person name="Wiebenga A."/>
            <person name="Lubbers R.J."/>
            <person name="Gomes A.C."/>
            <person name="Makela M.R."/>
            <person name="Stajich J."/>
            <person name="Grigoriev I.V."/>
            <person name="Mortensen U.H."/>
            <person name="De Vries R.P."/>
            <person name="Baker S.E."/>
            <person name="Andersen M.R."/>
        </authorList>
    </citation>
    <scope>NUCLEOTIDE SEQUENCE [LARGE SCALE GENOMIC DNA]</scope>
    <source>
        <strain evidence="6 7">CBS 209.92</strain>
    </source>
</reference>
<dbReference type="PROSITE" id="PS50865">
    <property type="entry name" value="ZF_MYND_2"/>
    <property type="match status" value="1"/>
</dbReference>
<evidence type="ECO:0000313" key="7">
    <source>
        <dbReference type="Proteomes" id="UP001610563"/>
    </source>
</evidence>
<evidence type="ECO:0000256" key="4">
    <source>
        <dbReference type="PROSITE-ProRule" id="PRU00134"/>
    </source>
</evidence>
<evidence type="ECO:0000256" key="1">
    <source>
        <dbReference type="ARBA" id="ARBA00022723"/>
    </source>
</evidence>
<dbReference type="Pfam" id="PF01753">
    <property type="entry name" value="zf-MYND"/>
    <property type="match status" value="1"/>
</dbReference>
<organism evidence="6 7">
    <name type="scientific">Aspergillus keveii</name>
    <dbReference type="NCBI Taxonomy" id="714993"/>
    <lineage>
        <taxon>Eukaryota</taxon>
        <taxon>Fungi</taxon>
        <taxon>Dikarya</taxon>
        <taxon>Ascomycota</taxon>
        <taxon>Pezizomycotina</taxon>
        <taxon>Eurotiomycetes</taxon>
        <taxon>Eurotiomycetidae</taxon>
        <taxon>Eurotiales</taxon>
        <taxon>Aspergillaceae</taxon>
        <taxon>Aspergillus</taxon>
        <taxon>Aspergillus subgen. Nidulantes</taxon>
    </lineage>
</organism>
<dbReference type="Gene3D" id="6.10.140.2220">
    <property type="match status" value="1"/>
</dbReference>
<dbReference type="Pfam" id="PF14737">
    <property type="entry name" value="DUF4470"/>
    <property type="match status" value="1"/>
</dbReference>
<keyword evidence="2 4" id="KW-0863">Zinc-finger</keyword>